<accession>A0A9D4AGP4</accession>
<proteinExistence type="predicted"/>
<gene>
    <name evidence="1" type="ORF">J1N35_005067</name>
</gene>
<name>A0A9D4AGP4_9ROSI</name>
<dbReference type="AlphaFoldDB" id="A0A9D4AGP4"/>
<dbReference type="OrthoDB" id="995910at2759"/>
<comment type="caution">
    <text evidence="1">The sequence shown here is derived from an EMBL/GenBank/DDBJ whole genome shotgun (WGS) entry which is preliminary data.</text>
</comment>
<sequence>MWEHFWMIPKENDVVPIVQEFYASLQDHDSRNTEGRIWDMVLVRGKEVQVGVNGNIAQVLVCRNIDSGTEIKHEVGAFWSAQSNLKLGNIS</sequence>
<evidence type="ECO:0000313" key="1">
    <source>
        <dbReference type="EMBL" id="KAH1121907.1"/>
    </source>
</evidence>
<keyword evidence="2" id="KW-1185">Reference proteome</keyword>
<evidence type="ECO:0000313" key="2">
    <source>
        <dbReference type="Proteomes" id="UP000828251"/>
    </source>
</evidence>
<protein>
    <submittedName>
        <fullName evidence="1">Uncharacterized protein</fullName>
    </submittedName>
</protein>
<organism evidence="1 2">
    <name type="scientific">Gossypium stocksii</name>
    <dbReference type="NCBI Taxonomy" id="47602"/>
    <lineage>
        <taxon>Eukaryota</taxon>
        <taxon>Viridiplantae</taxon>
        <taxon>Streptophyta</taxon>
        <taxon>Embryophyta</taxon>
        <taxon>Tracheophyta</taxon>
        <taxon>Spermatophyta</taxon>
        <taxon>Magnoliopsida</taxon>
        <taxon>eudicotyledons</taxon>
        <taxon>Gunneridae</taxon>
        <taxon>Pentapetalae</taxon>
        <taxon>rosids</taxon>
        <taxon>malvids</taxon>
        <taxon>Malvales</taxon>
        <taxon>Malvaceae</taxon>
        <taxon>Malvoideae</taxon>
        <taxon>Gossypium</taxon>
    </lineage>
</organism>
<dbReference type="EMBL" id="JAIQCV010000002">
    <property type="protein sequence ID" value="KAH1121907.1"/>
    <property type="molecule type" value="Genomic_DNA"/>
</dbReference>
<dbReference type="Proteomes" id="UP000828251">
    <property type="component" value="Unassembled WGS sequence"/>
</dbReference>
<reference evidence="1 2" key="1">
    <citation type="journal article" date="2021" name="Plant Biotechnol. J.">
        <title>Multi-omics assisted identification of the key and species-specific regulatory components of drought-tolerant mechanisms in Gossypium stocksii.</title>
        <authorList>
            <person name="Yu D."/>
            <person name="Ke L."/>
            <person name="Zhang D."/>
            <person name="Wu Y."/>
            <person name="Sun Y."/>
            <person name="Mei J."/>
            <person name="Sun J."/>
            <person name="Sun Y."/>
        </authorList>
    </citation>
    <scope>NUCLEOTIDE SEQUENCE [LARGE SCALE GENOMIC DNA]</scope>
    <source>
        <strain evidence="2">cv. E1</strain>
        <tissue evidence="1">Leaf</tissue>
    </source>
</reference>